<dbReference type="eggNOG" id="ENOG502S8G8">
    <property type="taxonomic scope" value="Eukaryota"/>
</dbReference>
<dbReference type="OMA" id="DCFHIER"/>
<feature type="chain" id="PRO_5003867607" description="F-box domain-containing protein" evidence="1">
    <location>
        <begin position="27"/>
        <end position="424"/>
    </location>
</feature>
<sequence>MALFLWRDHALVRHLLLFLSADDVRSLVYSHSQWARAIRSVLRQFNRQSARLGLAIWLFQHLEIEFQSHYQELATQQIRRSRVNDPRVPPRVVSFWSERGQVEGGTVALRPRVFPMVHRDGVCARFTVDGTSAAMPMLTNVVQTSRRIYTIVNLKLRQQTAADNDEEASATILRQYCYTKEFGEWVAPPPPTKKAYDTSGALCRYDLVTQDGSLVLELDVPTGAGDSQVDYYLVKNAVVNIHMSELLQHFFARLRPPMPLRNRTQAVAPNAATGTEHFDIVTCKALVHPQSPAPTVTVGELLSSPKHKFEQLPTESGYVWLRIWDRESSRVYYHSVMLHQGSFIRLGASATLHARWLPGVLESFPTLDSRQRRCLKGQLTVVASAAGGLDEVVLVAQYLPPARLERYAASIESYTRMEAQTATQ</sequence>
<reference evidence="3" key="1">
    <citation type="journal article" date="2010" name="Genome Biol.">
        <title>Genome sequence of the necrotrophic plant pathogen Pythium ultimum reveals original pathogenicity mechanisms and effector repertoire.</title>
        <authorList>
            <person name="Levesque C.A."/>
            <person name="Brouwer H."/>
            <person name="Cano L."/>
            <person name="Hamilton J.P."/>
            <person name="Holt C."/>
            <person name="Huitema E."/>
            <person name="Raffaele S."/>
            <person name="Robideau G.P."/>
            <person name="Thines M."/>
            <person name="Win J."/>
            <person name="Zerillo M.M."/>
            <person name="Beakes G.W."/>
            <person name="Boore J.L."/>
            <person name="Busam D."/>
            <person name="Dumas B."/>
            <person name="Ferriera S."/>
            <person name="Fuerstenberg S.I."/>
            <person name="Gachon C.M."/>
            <person name="Gaulin E."/>
            <person name="Govers F."/>
            <person name="Grenville-Briggs L."/>
            <person name="Horner N."/>
            <person name="Hostetler J."/>
            <person name="Jiang R.H."/>
            <person name="Johnson J."/>
            <person name="Krajaejun T."/>
            <person name="Lin H."/>
            <person name="Meijer H.J."/>
            <person name="Moore B."/>
            <person name="Morris P."/>
            <person name="Phuntmart V."/>
            <person name="Puiu D."/>
            <person name="Shetty J."/>
            <person name="Stajich J.E."/>
            <person name="Tripathy S."/>
            <person name="Wawra S."/>
            <person name="van West P."/>
            <person name="Whitty B.R."/>
            <person name="Coutinho P.M."/>
            <person name="Henrissat B."/>
            <person name="Martin F."/>
            <person name="Thomas P.D."/>
            <person name="Tyler B.M."/>
            <person name="De Vries R.P."/>
            <person name="Kamoun S."/>
            <person name="Yandell M."/>
            <person name="Tisserat N."/>
            <person name="Buell C.R."/>
        </authorList>
    </citation>
    <scope>NUCLEOTIDE SEQUENCE</scope>
    <source>
        <strain evidence="3">DAOM:BR144</strain>
    </source>
</reference>
<dbReference type="HOGENOM" id="CLU_053443_0_0_1"/>
<reference evidence="3" key="2">
    <citation type="submission" date="2010-04" db="EMBL/GenBank/DDBJ databases">
        <authorList>
            <person name="Buell R."/>
            <person name="Hamilton J."/>
            <person name="Hostetler J."/>
        </authorList>
    </citation>
    <scope>NUCLEOTIDE SEQUENCE [LARGE SCALE GENOMIC DNA]</scope>
    <source>
        <strain evidence="3">DAOM:BR144</strain>
    </source>
</reference>
<name>K3WFL9_GLOUD</name>
<dbReference type="InParanoid" id="K3WFL9"/>
<evidence type="ECO:0000256" key="1">
    <source>
        <dbReference type="SAM" id="SignalP"/>
    </source>
</evidence>
<protein>
    <recommendedName>
        <fullName evidence="4">F-box domain-containing protein</fullName>
    </recommendedName>
</protein>
<feature type="signal peptide" evidence="1">
    <location>
        <begin position="1"/>
        <end position="26"/>
    </location>
</feature>
<keyword evidence="3" id="KW-1185">Reference proteome</keyword>
<organism evidence="2 3">
    <name type="scientific">Globisporangium ultimum (strain ATCC 200006 / CBS 805.95 / DAOM BR144)</name>
    <name type="common">Pythium ultimum</name>
    <dbReference type="NCBI Taxonomy" id="431595"/>
    <lineage>
        <taxon>Eukaryota</taxon>
        <taxon>Sar</taxon>
        <taxon>Stramenopiles</taxon>
        <taxon>Oomycota</taxon>
        <taxon>Peronosporomycetes</taxon>
        <taxon>Pythiales</taxon>
        <taxon>Pythiaceae</taxon>
        <taxon>Globisporangium</taxon>
    </lineage>
</organism>
<accession>K3WFL9</accession>
<dbReference type="Proteomes" id="UP000019132">
    <property type="component" value="Unassembled WGS sequence"/>
</dbReference>
<keyword evidence="1" id="KW-0732">Signal</keyword>
<dbReference type="VEuPathDB" id="FungiDB:PYU1_G003750"/>
<evidence type="ECO:0008006" key="4">
    <source>
        <dbReference type="Google" id="ProtNLM"/>
    </source>
</evidence>
<dbReference type="AlphaFoldDB" id="K3WFL9"/>
<reference evidence="2" key="3">
    <citation type="submission" date="2015-02" db="UniProtKB">
        <authorList>
            <consortium name="EnsemblProtists"/>
        </authorList>
    </citation>
    <scope>IDENTIFICATION</scope>
    <source>
        <strain evidence="2">DAOM BR144</strain>
    </source>
</reference>
<dbReference type="EMBL" id="GL376638">
    <property type="status" value="NOT_ANNOTATED_CDS"/>
    <property type="molecule type" value="Genomic_DNA"/>
</dbReference>
<dbReference type="EnsemblProtists" id="PYU1_T003760">
    <property type="protein sequence ID" value="PYU1_T003760"/>
    <property type="gene ID" value="PYU1_G003750"/>
</dbReference>
<proteinExistence type="predicted"/>
<evidence type="ECO:0000313" key="3">
    <source>
        <dbReference type="Proteomes" id="UP000019132"/>
    </source>
</evidence>
<evidence type="ECO:0000313" key="2">
    <source>
        <dbReference type="EnsemblProtists" id="PYU1_T003760"/>
    </source>
</evidence>